<feature type="transmembrane region" description="Helical" evidence="1">
    <location>
        <begin position="18"/>
        <end position="40"/>
    </location>
</feature>
<evidence type="ECO:0000313" key="3">
    <source>
        <dbReference type="Proteomes" id="UP000198211"/>
    </source>
</evidence>
<name>A0A225VI87_9STRA</name>
<comment type="caution">
    <text evidence="2">The sequence shown here is derived from an EMBL/GenBank/DDBJ whole genome shotgun (WGS) entry which is preliminary data.</text>
</comment>
<evidence type="ECO:0000313" key="2">
    <source>
        <dbReference type="EMBL" id="OWZ05301.1"/>
    </source>
</evidence>
<sequence length="1020" mass="113746">MVSVSTETGDTTGWHRKWVILLGILGWLFLYRYRAIGWLLSKFATFKLSKSNSKLGPVIVQVERVSLQPLSFIHVEISGSGSNCFRVVLSRVELQTHVKEFFESFGQVKICILVIDEIIGDVDKVDEELLQEALLPKKIVKTAVSSSRSKMNPISYLRFVDLKVQSIRLHTRTSFSCVGLYAGITDVFVQREIFQLKVQAKSTSLQSLSFVEDQLATNRESDGSDGLRVEIPNCSGVMDLNLRNQRFLGCKITGCEEQTANFVMSMAFLERTLTVRNEIIRKALDSKITGCEEQTANFVMSTAFLERTLTVRNEIIRKALDAADVNTDDVVRSGESAPAVVMSSEIELIRFHFSITVVNEVETIGLVPMQFCANVRKLNYVKRIEPSSELKEGITAEKISHNEVRAQVEALIHNVRVHNLASNKKLLSLCSVEMRAKQTGKTRGVLTGTFEKAEIFLSHRTEKIFRYLMAAQDRVEKCQLEAKRMIKSTLLSASTGEQEKTNRISWDAELEITSWMLSFKAFANDDGTDDFTAYGAATSIQTPLTPVVAENGSSCIKRSIVVQHVSVDIVPNGLSPHSAVFGGTKLTLNTSLDPTKGAKTVGTSVKFEYVSINGLLPEYSGDPGRFPAIYLRDVKIDRDEKMTSEIKEVGMDIHVDNANVKWHYQQHKAFLAEWVAIKNIIDQLDVLLSSSSKKTPQPACDQAAIKIMSTNVFSKDTTIDVLDIPGVASLATFCLTESRVSHRATHLSIIVVFNSVNAIARWGENPSRIEVANVSFQNRSSLGRQRNLTKVPIQSDIRCSSLKMHLRPQSRMLLLFLSLDQLTSGSSNKGDSANRSSVQGISFVCGTFMMELEGENSKDDVASVEFTTLGVKMTRCAPREITDSMVRLVQCFGREDLAEKLFSKVAHKVMLMEGTVSASAVSALVSLKRLVVLQDTELRFSVTDVEWNRFLSWDDGSVVPRTTSFDLSLLTSNIQLAMERKLFKALLSLVPILQEAFDTREASDENVESISEHTNFRLRY</sequence>
<keyword evidence="3" id="KW-1185">Reference proteome</keyword>
<dbReference type="AlphaFoldDB" id="A0A225VI87"/>
<dbReference type="OrthoDB" id="77091at2759"/>
<keyword evidence="1" id="KW-0812">Transmembrane</keyword>
<accession>A0A225VI87</accession>
<reference evidence="3" key="1">
    <citation type="submission" date="2017-03" db="EMBL/GenBank/DDBJ databases">
        <title>Phytopthora megakarya and P. palmivora, two closely related causual agents of cacao black pod achieved similar genome size and gene model numbers by different mechanisms.</title>
        <authorList>
            <person name="Ali S."/>
            <person name="Shao J."/>
            <person name="Larry D.J."/>
            <person name="Kronmiller B."/>
            <person name="Shen D."/>
            <person name="Strem M.D."/>
            <person name="Melnick R.L."/>
            <person name="Guiltinan M.J."/>
            <person name="Tyler B.M."/>
            <person name="Meinhardt L.W."/>
            <person name="Bailey B.A."/>
        </authorList>
    </citation>
    <scope>NUCLEOTIDE SEQUENCE [LARGE SCALE GENOMIC DNA]</scope>
    <source>
        <strain evidence="3">zdho120</strain>
    </source>
</reference>
<proteinExistence type="predicted"/>
<evidence type="ECO:0000256" key="1">
    <source>
        <dbReference type="SAM" id="Phobius"/>
    </source>
</evidence>
<dbReference type="EMBL" id="NBNE01004501">
    <property type="protein sequence ID" value="OWZ05301.1"/>
    <property type="molecule type" value="Genomic_DNA"/>
</dbReference>
<gene>
    <name evidence="2" type="ORF">PHMEG_00022631</name>
</gene>
<keyword evidence="1" id="KW-0472">Membrane</keyword>
<feature type="non-terminal residue" evidence="2">
    <location>
        <position position="1020"/>
    </location>
</feature>
<dbReference type="Proteomes" id="UP000198211">
    <property type="component" value="Unassembled WGS sequence"/>
</dbReference>
<protein>
    <submittedName>
        <fullName evidence="2">Uncharacterized protein</fullName>
    </submittedName>
</protein>
<organism evidence="2 3">
    <name type="scientific">Phytophthora megakarya</name>
    <dbReference type="NCBI Taxonomy" id="4795"/>
    <lineage>
        <taxon>Eukaryota</taxon>
        <taxon>Sar</taxon>
        <taxon>Stramenopiles</taxon>
        <taxon>Oomycota</taxon>
        <taxon>Peronosporomycetes</taxon>
        <taxon>Peronosporales</taxon>
        <taxon>Peronosporaceae</taxon>
        <taxon>Phytophthora</taxon>
    </lineage>
</organism>
<keyword evidence="1" id="KW-1133">Transmembrane helix</keyword>